<keyword evidence="3 5" id="KW-1133">Transmembrane helix</keyword>
<organism evidence="7 8">
    <name type="scientific">Molorchus minor</name>
    <dbReference type="NCBI Taxonomy" id="1323400"/>
    <lineage>
        <taxon>Eukaryota</taxon>
        <taxon>Metazoa</taxon>
        <taxon>Ecdysozoa</taxon>
        <taxon>Arthropoda</taxon>
        <taxon>Hexapoda</taxon>
        <taxon>Insecta</taxon>
        <taxon>Pterygota</taxon>
        <taxon>Neoptera</taxon>
        <taxon>Endopterygota</taxon>
        <taxon>Coleoptera</taxon>
        <taxon>Polyphaga</taxon>
        <taxon>Cucujiformia</taxon>
        <taxon>Chrysomeloidea</taxon>
        <taxon>Cerambycidae</taxon>
        <taxon>Lamiinae</taxon>
        <taxon>Monochamini</taxon>
        <taxon>Molorchus</taxon>
    </lineage>
</organism>
<reference evidence="7" key="1">
    <citation type="journal article" date="2023" name="Insect Mol. Biol.">
        <title>Genome sequencing provides insights into the evolution of gene families encoding plant cell wall-degrading enzymes in longhorned beetles.</title>
        <authorList>
            <person name="Shin N.R."/>
            <person name="Okamura Y."/>
            <person name="Kirsch R."/>
            <person name="Pauchet Y."/>
        </authorList>
    </citation>
    <scope>NUCLEOTIDE SEQUENCE</scope>
    <source>
        <strain evidence="7">MMC_N1</strain>
    </source>
</reference>
<evidence type="ECO:0000256" key="1">
    <source>
        <dbReference type="ARBA" id="ARBA00004141"/>
    </source>
</evidence>
<evidence type="ECO:0000256" key="5">
    <source>
        <dbReference type="SAM" id="Phobius"/>
    </source>
</evidence>
<sequence>MSWVSSLMPLAALFGGLCGGSLIEHLGRKSTILLMNILLLLAWIVNYNSKEHWHLYFSRITNGIGVGIVSLSLPVYLAETLQPEVRGSLGLMPSVFGNLGILICFTAGIFYQWRGLALIGLILSLPFFLLIWWIPETPIYLLSKGSAEKSKKALRWLRGPDPNNDKEFFTMRGKP</sequence>
<accession>A0ABQ9J5K0</accession>
<dbReference type="PROSITE" id="PS50850">
    <property type="entry name" value="MFS"/>
    <property type="match status" value="1"/>
</dbReference>
<dbReference type="PANTHER" id="PTHR48021">
    <property type="match status" value="1"/>
</dbReference>
<dbReference type="InterPro" id="IPR005828">
    <property type="entry name" value="MFS_sugar_transport-like"/>
</dbReference>
<keyword evidence="8" id="KW-1185">Reference proteome</keyword>
<gene>
    <name evidence="7" type="ORF">NQ317_000757</name>
</gene>
<feature type="domain" description="Major facilitator superfamily (MFS) profile" evidence="6">
    <location>
        <begin position="1"/>
        <end position="175"/>
    </location>
</feature>
<evidence type="ECO:0000259" key="6">
    <source>
        <dbReference type="PROSITE" id="PS50850"/>
    </source>
</evidence>
<comment type="subcellular location">
    <subcellularLocation>
        <location evidence="1">Membrane</location>
        <topology evidence="1">Multi-pass membrane protein</topology>
    </subcellularLocation>
</comment>
<keyword evidence="2 5" id="KW-0812">Transmembrane</keyword>
<evidence type="ECO:0000313" key="7">
    <source>
        <dbReference type="EMBL" id="KAJ8973258.1"/>
    </source>
</evidence>
<evidence type="ECO:0000256" key="2">
    <source>
        <dbReference type="ARBA" id="ARBA00022692"/>
    </source>
</evidence>
<dbReference type="Gene3D" id="1.20.1250.20">
    <property type="entry name" value="MFS general substrate transporter like domains"/>
    <property type="match status" value="1"/>
</dbReference>
<comment type="caution">
    <text evidence="7">The sequence shown here is derived from an EMBL/GenBank/DDBJ whole genome shotgun (WGS) entry which is preliminary data.</text>
</comment>
<feature type="transmembrane region" description="Helical" evidence="5">
    <location>
        <begin position="90"/>
        <end position="111"/>
    </location>
</feature>
<name>A0ABQ9J5K0_9CUCU</name>
<feature type="transmembrane region" description="Helical" evidence="5">
    <location>
        <begin position="30"/>
        <end position="48"/>
    </location>
</feature>
<keyword evidence="4 5" id="KW-0472">Membrane</keyword>
<dbReference type="Pfam" id="PF00083">
    <property type="entry name" value="Sugar_tr"/>
    <property type="match status" value="1"/>
</dbReference>
<feature type="transmembrane region" description="Helical" evidence="5">
    <location>
        <begin position="116"/>
        <end position="134"/>
    </location>
</feature>
<feature type="transmembrane region" description="Helical" evidence="5">
    <location>
        <begin position="60"/>
        <end position="78"/>
    </location>
</feature>
<dbReference type="EMBL" id="JAPWTJ010001208">
    <property type="protein sequence ID" value="KAJ8973258.1"/>
    <property type="molecule type" value="Genomic_DNA"/>
</dbReference>
<dbReference type="PANTHER" id="PTHR48021:SF96">
    <property type="entry name" value="FACILITATED TREHALOSE TRANSPORTER TRET1-1-RELATED"/>
    <property type="match status" value="1"/>
</dbReference>
<protein>
    <recommendedName>
        <fullName evidence="6">Major facilitator superfamily (MFS) profile domain-containing protein</fullName>
    </recommendedName>
</protein>
<dbReference type="InterPro" id="IPR050549">
    <property type="entry name" value="MFS_Trehalose_Transporter"/>
</dbReference>
<dbReference type="SUPFAM" id="SSF103473">
    <property type="entry name" value="MFS general substrate transporter"/>
    <property type="match status" value="1"/>
</dbReference>
<dbReference type="Proteomes" id="UP001162164">
    <property type="component" value="Unassembled WGS sequence"/>
</dbReference>
<evidence type="ECO:0000313" key="8">
    <source>
        <dbReference type="Proteomes" id="UP001162164"/>
    </source>
</evidence>
<dbReference type="InterPro" id="IPR036259">
    <property type="entry name" value="MFS_trans_sf"/>
</dbReference>
<evidence type="ECO:0000256" key="3">
    <source>
        <dbReference type="ARBA" id="ARBA00022989"/>
    </source>
</evidence>
<proteinExistence type="predicted"/>
<evidence type="ECO:0000256" key="4">
    <source>
        <dbReference type="ARBA" id="ARBA00023136"/>
    </source>
</evidence>
<dbReference type="InterPro" id="IPR020846">
    <property type="entry name" value="MFS_dom"/>
</dbReference>